<dbReference type="PANTHER" id="PTHR43765">
    <property type="entry name" value="2-DEHYDROPANTOATE 2-REDUCTASE-RELATED"/>
    <property type="match status" value="1"/>
</dbReference>
<dbReference type="AlphaFoldDB" id="A0AB39HEG5"/>
<gene>
    <name evidence="13" type="ORF">AB0763_04130</name>
</gene>
<dbReference type="InterPro" id="IPR036291">
    <property type="entry name" value="NAD(P)-bd_dom_sf"/>
</dbReference>
<reference evidence="13" key="1">
    <citation type="submission" date="2024-07" db="EMBL/GenBank/DDBJ databases">
        <title>Genome Analysis of a Potential Novel Vibrio Species Secreting pH- and Thermo-stable Alginate Lyase and its Application in Producing Alginate Oligosaccharides.</title>
        <authorList>
            <person name="Huang H."/>
            <person name="Bao K."/>
        </authorList>
    </citation>
    <scope>NUCLEOTIDE SEQUENCE</scope>
    <source>
        <strain evidence="13">HB236076</strain>
    </source>
</reference>
<keyword evidence="6 10" id="KW-0521">NADP</keyword>
<evidence type="ECO:0000256" key="1">
    <source>
        <dbReference type="ARBA" id="ARBA00004994"/>
    </source>
</evidence>
<comment type="catalytic activity">
    <reaction evidence="9 10">
        <text>(R)-pantoate + NADP(+) = 2-dehydropantoate + NADPH + H(+)</text>
        <dbReference type="Rhea" id="RHEA:16233"/>
        <dbReference type="ChEBI" id="CHEBI:11561"/>
        <dbReference type="ChEBI" id="CHEBI:15378"/>
        <dbReference type="ChEBI" id="CHEBI:15980"/>
        <dbReference type="ChEBI" id="CHEBI:57783"/>
        <dbReference type="ChEBI" id="CHEBI:58349"/>
        <dbReference type="EC" id="1.1.1.169"/>
    </reaction>
</comment>
<dbReference type="InterPro" id="IPR013328">
    <property type="entry name" value="6PGD_dom2"/>
</dbReference>
<evidence type="ECO:0000259" key="11">
    <source>
        <dbReference type="Pfam" id="PF02558"/>
    </source>
</evidence>
<feature type="domain" description="Ketopantoate reductase N-terminal" evidence="11">
    <location>
        <begin position="3"/>
        <end position="141"/>
    </location>
</feature>
<dbReference type="EMBL" id="CP162601">
    <property type="protein sequence ID" value="XDK25837.1"/>
    <property type="molecule type" value="Genomic_DNA"/>
</dbReference>
<comment type="similarity">
    <text evidence="2 10">Belongs to the ketopantoate reductase family.</text>
</comment>
<feature type="domain" description="Ketopantoate reductase C-terminal" evidence="12">
    <location>
        <begin position="166"/>
        <end position="285"/>
    </location>
</feature>
<dbReference type="InterPro" id="IPR003710">
    <property type="entry name" value="ApbA"/>
</dbReference>
<organism evidence="13">
    <name type="scientific">Vibrio sp. HB236076</name>
    <dbReference type="NCBI Taxonomy" id="3232307"/>
    <lineage>
        <taxon>Bacteria</taxon>
        <taxon>Pseudomonadati</taxon>
        <taxon>Pseudomonadota</taxon>
        <taxon>Gammaproteobacteria</taxon>
        <taxon>Vibrionales</taxon>
        <taxon>Vibrionaceae</taxon>
        <taxon>Vibrio</taxon>
    </lineage>
</organism>
<evidence type="ECO:0000256" key="8">
    <source>
        <dbReference type="ARBA" id="ARBA00032024"/>
    </source>
</evidence>
<dbReference type="Gene3D" id="3.40.50.720">
    <property type="entry name" value="NAD(P)-binding Rossmann-like Domain"/>
    <property type="match status" value="1"/>
</dbReference>
<dbReference type="InterPro" id="IPR050838">
    <property type="entry name" value="Ketopantoate_reductase"/>
</dbReference>
<dbReference type="Gene3D" id="1.10.1040.10">
    <property type="entry name" value="N-(1-d-carboxylethyl)-l-norvaline Dehydrogenase, domain 2"/>
    <property type="match status" value="1"/>
</dbReference>
<dbReference type="Pfam" id="PF08546">
    <property type="entry name" value="ApbA_C"/>
    <property type="match status" value="1"/>
</dbReference>
<dbReference type="KEGG" id="vih:AB0763_04130"/>
<proteinExistence type="inferred from homology"/>
<dbReference type="GO" id="GO:0015940">
    <property type="term" value="P:pantothenate biosynthetic process"/>
    <property type="evidence" value="ECO:0007669"/>
    <property type="project" value="UniProtKB-KW"/>
</dbReference>
<dbReference type="Pfam" id="PF02558">
    <property type="entry name" value="ApbA"/>
    <property type="match status" value="1"/>
</dbReference>
<dbReference type="RefSeq" id="WP_306101504.1">
    <property type="nucleotide sequence ID" value="NZ_CP162601.1"/>
</dbReference>
<protein>
    <recommendedName>
        <fullName evidence="4 10">2-dehydropantoate 2-reductase</fullName>
        <ecNumber evidence="3 10">1.1.1.169</ecNumber>
    </recommendedName>
    <alternativeName>
        <fullName evidence="8 10">Ketopantoate reductase</fullName>
    </alternativeName>
</protein>
<evidence type="ECO:0000313" key="13">
    <source>
        <dbReference type="EMBL" id="XDK25837.1"/>
    </source>
</evidence>
<dbReference type="GO" id="GO:0008677">
    <property type="term" value="F:2-dehydropantoate 2-reductase activity"/>
    <property type="evidence" value="ECO:0007669"/>
    <property type="project" value="UniProtKB-EC"/>
</dbReference>
<comment type="pathway">
    <text evidence="1 10">Cofactor biosynthesis; (R)-pantothenate biosynthesis; (R)-pantoate from 3-methyl-2-oxobutanoate: step 2/2.</text>
</comment>
<evidence type="ECO:0000256" key="7">
    <source>
        <dbReference type="ARBA" id="ARBA00023002"/>
    </source>
</evidence>
<evidence type="ECO:0000256" key="4">
    <source>
        <dbReference type="ARBA" id="ARBA00019465"/>
    </source>
</evidence>
<name>A0AB39HEG5_9VIBR</name>
<dbReference type="InterPro" id="IPR013752">
    <property type="entry name" value="KPA_reductase"/>
</dbReference>
<dbReference type="InterPro" id="IPR008927">
    <property type="entry name" value="6-PGluconate_DH-like_C_sf"/>
</dbReference>
<evidence type="ECO:0000256" key="5">
    <source>
        <dbReference type="ARBA" id="ARBA00022655"/>
    </source>
</evidence>
<sequence>MNIVILGPGAIGSLWACHLQRSGHRVSLLGRHLGEPYQRTFNGQTYHFPSAQTPELQQADVVLVTVKAWQVEQALQAWQNVLAPQTIIVLLHNGMGTAERVAKHFAQQPILLATTTHGAYRPHSDTLEHTGLGDTFIGAYNHKGQQCTFIADVFDHALSPVSWAEDIETKLWQKVIVNSAINPLTALYQCRNGDLLTQPDWAAQVEKLVFESCEVANQSGQSLQSDEMLRLVHQVIRNTASNYSSMQQDVFYQRPTEIDYITGFILSKAKRHPMPVHLSVYQQLTQRPFVPESL</sequence>
<evidence type="ECO:0000259" key="12">
    <source>
        <dbReference type="Pfam" id="PF08546"/>
    </source>
</evidence>
<keyword evidence="5 10" id="KW-0566">Pantothenate biosynthesis</keyword>
<dbReference type="SUPFAM" id="SSF51735">
    <property type="entry name" value="NAD(P)-binding Rossmann-fold domains"/>
    <property type="match status" value="1"/>
</dbReference>
<dbReference type="InterPro" id="IPR013332">
    <property type="entry name" value="KPR_N"/>
</dbReference>
<dbReference type="GO" id="GO:0050661">
    <property type="term" value="F:NADP binding"/>
    <property type="evidence" value="ECO:0007669"/>
    <property type="project" value="TreeGrafter"/>
</dbReference>
<evidence type="ECO:0000256" key="6">
    <source>
        <dbReference type="ARBA" id="ARBA00022857"/>
    </source>
</evidence>
<accession>A0AB39HEG5</accession>
<evidence type="ECO:0000256" key="3">
    <source>
        <dbReference type="ARBA" id="ARBA00013014"/>
    </source>
</evidence>
<dbReference type="PANTHER" id="PTHR43765:SF2">
    <property type="entry name" value="2-DEHYDROPANTOATE 2-REDUCTASE"/>
    <property type="match status" value="1"/>
</dbReference>
<keyword evidence="7 10" id="KW-0560">Oxidoreductase</keyword>
<comment type="function">
    <text evidence="10">Catalyzes the NADPH-dependent reduction of ketopantoate into pantoic acid.</text>
</comment>
<dbReference type="EC" id="1.1.1.169" evidence="3 10"/>
<evidence type="ECO:0000256" key="2">
    <source>
        <dbReference type="ARBA" id="ARBA00007870"/>
    </source>
</evidence>
<dbReference type="SUPFAM" id="SSF48179">
    <property type="entry name" value="6-phosphogluconate dehydrogenase C-terminal domain-like"/>
    <property type="match status" value="1"/>
</dbReference>
<evidence type="ECO:0000256" key="9">
    <source>
        <dbReference type="ARBA" id="ARBA00048793"/>
    </source>
</evidence>
<dbReference type="GO" id="GO:0005737">
    <property type="term" value="C:cytoplasm"/>
    <property type="evidence" value="ECO:0007669"/>
    <property type="project" value="TreeGrafter"/>
</dbReference>
<dbReference type="NCBIfam" id="TIGR00745">
    <property type="entry name" value="apbA_panE"/>
    <property type="match status" value="1"/>
</dbReference>
<evidence type="ECO:0000256" key="10">
    <source>
        <dbReference type="RuleBase" id="RU362068"/>
    </source>
</evidence>